<dbReference type="AlphaFoldDB" id="A0A024SGB6"/>
<dbReference type="HOGENOM" id="CLU_1396502_0_0_1"/>
<dbReference type="Proteomes" id="UP000024376">
    <property type="component" value="Unassembled WGS sequence"/>
</dbReference>
<accession>A0A024SGB6</accession>
<evidence type="ECO:0000313" key="1">
    <source>
        <dbReference type="EMBL" id="ETS03247.1"/>
    </source>
</evidence>
<gene>
    <name evidence="1" type="ORF">M419DRAFT_128543</name>
</gene>
<proteinExistence type="predicted"/>
<dbReference type="EMBL" id="KI911143">
    <property type="protein sequence ID" value="ETS03247.1"/>
    <property type="molecule type" value="Genomic_DNA"/>
</dbReference>
<reference evidence="2" key="1">
    <citation type="journal article" date="2013" name="Ind. Biotechnol.">
        <title>Comparative genomics analysis of Trichoderma reesei strains.</title>
        <authorList>
            <person name="Koike H."/>
            <person name="Aerts A."/>
            <person name="LaButti K."/>
            <person name="Grigoriev I.V."/>
            <person name="Baker S.E."/>
        </authorList>
    </citation>
    <scope>NUCLEOTIDE SEQUENCE [LARGE SCALE GENOMIC DNA]</scope>
    <source>
        <strain evidence="2">ATCC 56765 / BCRC 32924 / NRRL 11460 / Rut C-30</strain>
    </source>
</reference>
<dbReference type="KEGG" id="trr:M419DRAFT_128543"/>
<organism evidence="1 2">
    <name type="scientific">Hypocrea jecorina (strain ATCC 56765 / BCRC 32924 / NRRL 11460 / Rut C-30)</name>
    <name type="common">Trichoderma reesei</name>
    <dbReference type="NCBI Taxonomy" id="1344414"/>
    <lineage>
        <taxon>Eukaryota</taxon>
        <taxon>Fungi</taxon>
        <taxon>Dikarya</taxon>
        <taxon>Ascomycota</taxon>
        <taxon>Pezizomycotina</taxon>
        <taxon>Sordariomycetes</taxon>
        <taxon>Hypocreomycetidae</taxon>
        <taxon>Hypocreales</taxon>
        <taxon>Hypocreaceae</taxon>
        <taxon>Trichoderma</taxon>
    </lineage>
</organism>
<sequence length="195" mass="21366">MSATSVEGIFSRCRSSAETGPALLVVELLSILQADTRGFGRFLGEMQDQYRGLNTEEQHIHGPLTQARRERRLRFESYTLSASIASSRSGSTSRVLFPAQTATNQNPIEISSDEESVPSLGQLAHNSVNNNVITISDDEEWVSAEEGVNSLEDETLSLSSLSLFPCIILFNRQLSFTHGLAGKLIQMAHPSSLRP</sequence>
<protein>
    <submittedName>
        <fullName evidence="1">Uncharacterized protein</fullName>
    </submittedName>
</protein>
<name>A0A024SGB6_HYPJR</name>
<evidence type="ECO:0000313" key="2">
    <source>
        <dbReference type="Proteomes" id="UP000024376"/>
    </source>
</evidence>